<reference evidence="2" key="2">
    <citation type="submission" date="2020-08" db="EMBL/GenBank/DDBJ databases">
        <authorList>
            <person name="Shumante A."/>
            <person name="Zimin A.V."/>
            <person name="Puiu D."/>
            <person name="Salzberg S.L."/>
        </authorList>
    </citation>
    <scope>NUCLEOTIDE SEQUENCE</scope>
    <source>
        <strain evidence="2">WC2-LM</strain>
        <tissue evidence="2">Liver</tissue>
    </source>
</reference>
<accession>A0A5E4AZS6</accession>
<evidence type="ECO:0000313" key="4">
    <source>
        <dbReference type="Proteomes" id="UP000335636"/>
    </source>
</evidence>
<evidence type="ECO:0000256" key="1">
    <source>
        <dbReference type="SAM" id="SignalP"/>
    </source>
</evidence>
<evidence type="ECO:0000313" key="3">
    <source>
        <dbReference type="EMBL" id="VTJ62968.1"/>
    </source>
</evidence>
<dbReference type="EMBL" id="WJEC01000563">
    <property type="protein sequence ID" value="KAF7482458.1"/>
    <property type="molecule type" value="Genomic_DNA"/>
</dbReference>
<keyword evidence="1" id="KW-0732">Signal</keyword>
<organism evidence="3 4">
    <name type="scientific">Marmota monax</name>
    <name type="common">Woodchuck</name>
    <dbReference type="NCBI Taxonomy" id="9995"/>
    <lineage>
        <taxon>Eukaryota</taxon>
        <taxon>Metazoa</taxon>
        <taxon>Chordata</taxon>
        <taxon>Craniata</taxon>
        <taxon>Vertebrata</taxon>
        <taxon>Euteleostomi</taxon>
        <taxon>Mammalia</taxon>
        <taxon>Eutheria</taxon>
        <taxon>Euarchontoglires</taxon>
        <taxon>Glires</taxon>
        <taxon>Rodentia</taxon>
        <taxon>Sciuromorpha</taxon>
        <taxon>Sciuridae</taxon>
        <taxon>Xerinae</taxon>
        <taxon>Marmotini</taxon>
        <taxon>Marmota</taxon>
    </lineage>
</organism>
<protein>
    <submittedName>
        <fullName evidence="3">Uncharacterized protein</fullName>
    </submittedName>
</protein>
<feature type="signal peptide" evidence="1">
    <location>
        <begin position="1"/>
        <end position="23"/>
    </location>
</feature>
<gene>
    <name evidence="2" type="ORF">GHT09_006169</name>
    <name evidence="3" type="ORF">MONAX_5E015207</name>
</gene>
<reference evidence="3 4" key="1">
    <citation type="submission" date="2019-04" db="EMBL/GenBank/DDBJ databases">
        <authorList>
            <person name="Alioto T."/>
            <person name="Alioto T."/>
        </authorList>
    </citation>
    <scope>NUCLEOTIDE SEQUENCE [LARGE SCALE GENOMIC DNA]</scope>
</reference>
<name>A0A5E4AZS6_MARMO</name>
<dbReference type="EMBL" id="CABDUW010000215">
    <property type="protein sequence ID" value="VTJ62968.1"/>
    <property type="molecule type" value="Genomic_DNA"/>
</dbReference>
<dbReference type="Proteomes" id="UP000662637">
    <property type="component" value="Unassembled WGS sequence"/>
</dbReference>
<feature type="chain" id="PRO_5036140195" evidence="1">
    <location>
        <begin position="24"/>
        <end position="236"/>
    </location>
</feature>
<proteinExistence type="predicted"/>
<sequence>MEGRPLVFLAAVTTYSLFLPVSCTSGDRKKTAERWCWPWGWRNKQSFPPRGSPGEEKATAFLSRLPKSSVLIPSPECQCSFTSRFHKNSGRPRALEKRLQEEAQLYQEEGNQHDWQAKYCDAAGALLQLRGLDPSLHFGIPNLGPQGPALKPERENILHRTQTDCYNNLVACLLQMELVHYQRVTVQSESFRVFNQVLLRHQVSLKDSLIMRRPCVRLFHQQDYDQAQHYLLAAVK</sequence>
<dbReference type="Proteomes" id="UP000335636">
    <property type="component" value="Unassembled WGS sequence"/>
</dbReference>
<evidence type="ECO:0000313" key="2">
    <source>
        <dbReference type="EMBL" id="KAF7482458.1"/>
    </source>
</evidence>
<keyword evidence="4" id="KW-1185">Reference proteome</keyword>
<dbReference type="AlphaFoldDB" id="A0A5E4AZS6"/>